<dbReference type="InterPro" id="IPR014347">
    <property type="entry name" value="Tautomerase/MIF_sf"/>
</dbReference>
<evidence type="ECO:0000256" key="11">
    <source>
        <dbReference type="ARBA" id="ARBA00041912"/>
    </source>
</evidence>
<comment type="catalytic activity">
    <reaction evidence="7">
        <text>L-dopachrome = 5,6-dihydroxyindole-2-carboxylate</text>
        <dbReference type="Rhea" id="RHEA:13041"/>
        <dbReference type="ChEBI" id="CHEBI:16875"/>
        <dbReference type="ChEBI" id="CHEBI:57509"/>
        <dbReference type="EC" id="5.3.3.12"/>
    </reaction>
</comment>
<evidence type="ECO:0000256" key="6">
    <source>
        <dbReference type="ARBA" id="ARBA00036735"/>
    </source>
</evidence>
<evidence type="ECO:0000256" key="5">
    <source>
        <dbReference type="ARBA" id="ARBA00023235"/>
    </source>
</evidence>
<name>A0A0D1ZSE4_9EURO</name>
<evidence type="ECO:0000313" key="15">
    <source>
        <dbReference type="Proteomes" id="UP000054466"/>
    </source>
</evidence>
<reference evidence="14 15" key="1">
    <citation type="submission" date="2015-01" db="EMBL/GenBank/DDBJ databases">
        <title>The Genome Sequence of Cladophialophora immunda CBS83496.</title>
        <authorList>
            <consortium name="The Broad Institute Genomics Platform"/>
            <person name="Cuomo C."/>
            <person name="de Hoog S."/>
            <person name="Gorbushina A."/>
            <person name="Stielow B."/>
            <person name="Teixiera M."/>
            <person name="Abouelleil A."/>
            <person name="Chapman S.B."/>
            <person name="Priest M."/>
            <person name="Young S.K."/>
            <person name="Wortman J."/>
            <person name="Nusbaum C."/>
            <person name="Birren B."/>
        </authorList>
    </citation>
    <scope>NUCLEOTIDE SEQUENCE [LARGE SCALE GENOMIC DNA]</scope>
    <source>
        <strain evidence="14 15">CBS 83496</strain>
    </source>
</reference>
<dbReference type="EC" id="5.3.2.1" evidence="9"/>
<proteinExistence type="inferred from homology"/>
<accession>A0A0D1ZSE4</accession>
<evidence type="ECO:0000256" key="7">
    <source>
        <dbReference type="ARBA" id="ARBA00036823"/>
    </source>
</evidence>
<keyword evidence="3" id="KW-0202">Cytokine</keyword>
<dbReference type="EC" id="5.3.3.12" evidence="8"/>
<evidence type="ECO:0000256" key="3">
    <source>
        <dbReference type="ARBA" id="ARBA00022514"/>
    </source>
</evidence>
<gene>
    <name evidence="14" type="ORF">PV07_02648</name>
</gene>
<dbReference type="AlphaFoldDB" id="A0A0D1ZSE4"/>
<dbReference type="InterPro" id="IPR001398">
    <property type="entry name" value="Macrophage_inhib_fac"/>
</dbReference>
<dbReference type="OrthoDB" id="255819at2759"/>
<dbReference type="GeneID" id="27341842"/>
<dbReference type="PANTHER" id="PTHR11954:SF6">
    <property type="entry name" value="MACROPHAGE MIGRATION INHIBITORY FACTOR"/>
    <property type="match status" value="1"/>
</dbReference>
<organism evidence="14 15">
    <name type="scientific">Cladophialophora immunda</name>
    <dbReference type="NCBI Taxonomy" id="569365"/>
    <lineage>
        <taxon>Eukaryota</taxon>
        <taxon>Fungi</taxon>
        <taxon>Dikarya</taxon>
        <taxon>Ascomycota</taxon>
        <taxon>Pezizomycotina</taxon>
        <taxon>Eurotiomycetes</taxon>
        <taxon>Chaetothyriomycetidae</taxon>
        <taxon>Chaetothyriales</taxon>
        <taxon>Herpotrichiellaceae</taxon>
        <taxon>Cladophialophora</taxon>
    </lineage>
</organism>
<dbReference type="VEuPathDB" id="FungiDB:PV07_02648"/>
<keyword evidence="15" id="KW-1185">Reference proteome</keyword>
<dbReference type="Proteomes" id="UP000054466">
    <property type="component" value="Unassembled WGS sequence"/>
</dbReference>
<dbReference type="Gene3D" id="3.30.429.10">
    <property type="entry name" value="Macrophage Migration Inhibitory Factor"/>
    <property type="match status" value="1"/>
</dbReference>
<comment type="similarity">
    <text evidence="2">Belongs to the MIF family.</text>
</comment>
<keyword evidence="4" id="KW-0964">Secreted</keyword>
<dbReference type="PANTHER" id="PTHR11954">
    <property type="entry name" value="D-DOPACHROME DECARBOXYLASE"/>
    <property type="match status" value="1"/>
</dbReference>
<evidence type="ECO:0000256" key="9">
    <source>
        <dbReference type="ARBA" id="ARBA00039086"/>
    </source>
</evidence>
<dbReference type="STRING" id="569365.A0A0D1ZSE4"/>
<dbReference type="RefSeq" id="XP_016251177.1">
    <property type="nucleotide sequence ID" value="XM_016389275.1"/>
</dbReference>
<evidence type="ECO:0000256" key="1">
    <source>
        <dbReference type="ARBA" id="ARBA00004613"/>
    </source>
</evidence>
<feature type="region of interest" description="Disordered" evidence="13">
    <location>
        <begin position="1"/>
        <end position="31"/>
    </location>
</feature>
<dbReference type="GO" id="GO:0050178">
    <property type="term" value="F:phenylpyruvate tautomerase activity"/>
    <property type="evidence" value="ECO:0007669"/>
    <property type="project" value="UniProtKB-EC"/>
</dbReference>
<sequence>MTSTPSSTSRINATAIENAFPTPPTGENVPENAFHLKGRMSPAPHKFPLMQRAQSTPPDLTRPSQFAIGAKSSQGQPSDVASLEQSWSRLRLSKKRSQYYDDAFAYRESNNTAKERVAKDWVILAEIKLNCCLESEKEFLIDLSFRLSEIYQRPASCIMAMVTTDIPILLGGNSEPAYHLTITALPSEIAATKNKRSTHLIQDFIHDTLQIPPKRGVVRFDAVSEENLATNGMTALQEIEQLERQSNDEDGMMRALSRQRSRRSKKSTAPTFAERFRVGLPSIRSTTPSTQFFNTVETTEFKTTLASGPGKKRVKKRQSILGFFRK</sequence>
<evidence type="ECO:0000256" key="4">
    <source>
        <dbReference type="ARBA" id="ARBA00022525"/>
    </source>
</evidence>
<dbReference type="GO" id="GO:0004167">
    <property type="term" value="F:dopachrome isomerase activity"/>
    <property type="evidence" value="ECO:0007669"/>
    <property type="project" value="UniProtKB-EC"/>
</dbReference>
<comment type="subcellular location">
    <subcellularLocation>
        <location evidence="1">Secreted</location>
    </subcellularLocation>
</comment>
<dbReference type="SUPFAM" id="SSF55331">
    <property type="entry name" value="Tautomerase/MIF"/>
    <property type="match status" value="1"/>
</dbReference>
<feature type="compositionally biased region" description="Basic residues" evidence="13">
    <location>
        <begin position="257"/>
        <end position="266"/>
    </location>
</feature>
<evidence type="ECO:0000313" key="14">
    <source>
        <dbReference type="EMBL" id="KIW30961.1"/>
    </source>
</evidence>
<evidence type="ECO:0000256" key="8">
    <source>
        <dbReference type="ARBA" id="ARBA00038932"/>
    </source>
</evidence>
<dbReference type="GO" id="GO:0005576">
    <property type="term" value="C:extracellular region"/>
    <property type="evidence" value="ECO:0007669"/>
    <property type="project" value="UniProtKB-SubCell"/>
</dbReference>
<protein>
    <recommendedName>
        <fullName evidence="12">L-dopachrome isomerase</fullName>
        <ecNumber evidence="9">5.3.2.1</ecNumber>
        <ecNumber evidence="8">5.3.3.12</ecNumber>
    </recommendedName>
    <alternativeName>
        <fullName evidence="10">L-dopachrome tautomerase</fullName>
    </alternativeName>
    <alternativeName>
        <fullName evidence="11">Phenylpyruvate tautomerase</fullName>
    </alternativeName>
</protein>
<feature type="compositionally biased region" description="Polar residues" evidence="13">
    <location>
        <begin position="1"/>
        <end position="12"/>
    </location>
</feature>
<comment type="catalytic activity">
    <reaction evidence="6">
        <text>3-phenylpyruvate = enol-phenylpyruvate</text>
        <dbReference type="Rhea" id="RHEA:17097"/>
        <dbReference type="ChEBI" id="CHEBI:16815"/>
        <dbReference type="ChEBI" id="CHEBI:18005"/>
        <dbReference type="EC" id="5.3.2.1"/>
    </reaction>
</comment>
<evidence type="ECO:0000256" key="12">
    <source>
        <dbReference type="ARBA" id="ARBA00042730"/>
    </source>
</evidence>
<dbReference type="EMBL" id="KN847041">
    <property type="protein sequence ID" value="KIW30961.1"/>
    <property type="molecule type" value="Genomic_DNA"/>
</dbReference>
<keyword evidence="5" id="KW-0413">Isomerase</keyword>
<evidence type="ECO:0000256" key="2">
    <source>
        <dbReference type="ARBA" id="ARBA00005851"/>
    </source>
</evidence>
<evidence type="ECO:0000256" key="13">
    <source>
        <dbReference type="SAM" id="MobiDB-lite"/>
    </source>
</evidence>
<evidence type="ECO:0000256" key="10">
    <source>
        <dbReference type="ARBA" id="ARBA00041631"/>
    </source>
</evidence>
<feature type="region of interest" description="Disordered" evidence="13">
    <location>
        <begin position="243"/>
        <end position="271"/>
    </location>
</feature>
<dbReference type="HOGENOM" id="CLU_038298_3_0_1"/>
<dbReference type="Pfam" id="PF01187">
    <property type="entry name" value="MIF"/>
    <property type="match status" value="1"/>
</dbReference>